<evidence type="ECO:0000313" key="3">
    <source>
        <dbReference type="Proteomes" id="UP000663889"/>
    </source>
</evidence>
<gene>
    <name evidence="2" type="ORF">SEV965_LOCUS15205</name>
</gene>
<protein>
    <submittedName>
        <fullName evidence="2">Uncharacterized protein</fullName>
    </submittedName>
</protein>
<feature type="compositionally biased region" description="Polar residues" evidence="1">
    <location>
        <begin position="1"/>
        <end position="14"/>
    </location>
</feature>
<proteinExistence type="predicted"/>
<evidence type="ECO:0000256" key="1">
    <source>
        <dbReference type="SAM" id="MobiDB-lite"/>
    </source>
</evidence>
<comment type="caution">
    <text evidence="2">The sequence shown here is derived from an EMBL/GenBank/DDBJ whole genome shotgun (WGS) entry which is preliminary data.</text>
</comment>
<accession>A0A814N6A5</accession>
<name>A0A814N6A5_9BILA</name>
<dbReference type="Proteomes" id="UP000663889">
    <property type="component" value="Unassembled WGS sequence"/>
</dbReference>
<evidence type="ECO:0000313" key="2">
    <source>
        <dbReference type="EMBL" id="CAF1087915.1"/>
    </source>
</evidence>
<dbReference type="AlphaFoldDB" id="A0A814N6A5"/>
<reference evidence="2" key="1">
    <citation type="submission" date="2021-02" db="EMBL/GenBank/DDBJ databases">
        <authorList>
            <person name="Nowell W R."/>
        </authorList>
    </citation>
    <scope>NUCLEOTIDE SEQUENCE</scope>
</reference>
<organism evidence="2 3">
    <name type="scientific">Rotaria sordida</name>
    <dbReference type="NCBI Taxonomy" id="392033"/>
    <lineage>
        <taxon>Eukaryota</taxon>
        <taxon>Metazoa</taxon>
        <taxon>Spiralia</taxon>
        <taxon>Gnathifera</taxon>
        <taxon>Rotifera</taxon>
        <taxon>Eurotatoria</taxon>
        <taxon>Bdelloidea</taxon>
        <taxon>Philodinida</taxon>
        <taxon>Philodinidae</taxon>
        <taxon>Rotaria</taxon>
    </lineage>
</organism>
<feature type="region of interest" description="Disordered" evidence="1">
    <location>
        <begin position="1"/>
        <end position="23"/>
    </location>
</feature>
<sequence length="103" mass="11419">MSTTSDEQKSNSGDNSDEVWNGWRPVETTGNYTQCGNNIILTLQKGDNTCVYSASNYIPIFRLEKINGKSASGTFNYEGLKSQAEVYNAFTEFIESQINANNS</sequence>
<dbReference type="EMBL" id="CAJNOU010000785">
    <property type="protein sequence ID" value="CAF1087915.1"/>
    <property type="molecule type" value="Genomic_DNA"/>
</dbReference>